<sequence length="757" mass="86977">MSYVPGTIGDPTQLAQRISSNIQKITQCSVEIQRTLNQLGTPQDTPELRQQLQQKQQYTNQLAKETDKYIKEFGSLPTTPSEQRQRKIQKDRLVAEFTTSLTNFQKVQRQAAEKEKDFVARVRASSRVSGGFPEESSKDKNLVSWESQTQSQVQVQDDEITEDDLRLIHERESSIRQLEADIMDINEIFKDLGMMIHEQGDVIDSIEANVENAEVHVQQANQQLSRASDYQDYFTNEHRELKKDAQQDYHLDYAMENSTHTVIEFSRELHTCDINDKTITESTVKVIWAYHHEDVGENGPKYHSANRGTKSLRLLNPEKTNVLPTAIPYFELVNQNVPVPNKGTTYWCQMFKIPVFQEKHHVIKVEPVIQRGHESLVHHILLYQCNSNLNDSVLDYGHECYHPNMPDAFHTCETVIFAWAIGGEAFSYPPHVGLSLGTPLDPRYVLLEVHYDNPTYEEGLIDNSGLRLFHTIDIRKYDAGVIEAGLWVSLFHTIPPGMPEFQSEGHCTLECLEEALEAEKPSGIHVFAVLLHAHLAGRGIRLRHFRKGEEMKLLAYDDNFDFNFQEFQYLKEERTILPGDNLITECRYNTKDRDQMTWGGLSTRSEMCLSYLLYYPRINLARCASIPDIMEQLQFIGVKEIYRPVTTWPFIIKSPKQYKNLSFMDAMNKFKWTKKEGLSFNKLVLSLPVNVRCSKTDNAEWSIQGMTALPPDIERPYKAEPLMCTSPPSSLHRSLSLQLLVCLTVLSSILSSLHSWS</sequence>
<dbReference type="Proteomes" id="UP000052978">
    <property type="component" value="Unassembled WGS sequence"/>
</dbReference>
<dbReference type="FunFam" id="1.20.58.70:FF:000006">
    <property type="entry name" value="Syntaxin 7"/>
    <property type="match status" value="1"/>
</dbReference>
<keyword evidence="6" id="KW-0479">Metal-binding</keyword>
<protein>
    <recommendedName>
        <fullName evidence="17">DBH-like monooxygenase protein 1</fullName>
    </recommendedName>
    <alternativeName>
        <fullName evidence="18">Monooxygenase X</fullName>
    </alternativeName>
</protein>
<dbReference type="GO" id="GO:0005615">
    <property type="term" value="C:extracellular space"/>
    <property type="evidence" value="ECO:0007669"/>
    <property type="project" value="TreeGrafter"/>
</dbReference>
<dbReference type="CDD" id="cd00179">
    <property type="entry name" value="SynN"/>
    <property type="match status" value="1"/>
</dbReference>
<dbReference type="Pfam" id="PF03351">
    <property type="entry name" value="DOMON"/>
    <property type="match status" value="1"/>
</dbReference>
<dbReference type="InterPro" id="IPR014784">
    <property type="entry name" value="Cu2_ascorb_mOase-like_C"/>
</dbReference>
<keyword evidence="11" id="KW-0186">Copper</keyword>
<keyword evidence="22" id="KW-1185">Reference proteome</keyword>
<name>S7NZJ5_MYOBR</name>
<evidence type="ECO:0000256" key="11">
    <source>
        <dbReference type="ARBA" id="ARBA00023008"/>
    </source>
</evidence>
<dbReference type="Gene3D" id="1.20.58.70">
    <property type="match status" value="1"/>
</dbReference>
<evidence type="ECO:0000256" key="15">
    <source>
        <dbReference type="ARBA" id="ARBA00023157"/>
    </source>
</evidence>
<feature type="domain" description="T-SNARE coiled-coil homology" evidence="20">
    <location>
        <begin position="165"/>
        <end position="227"/>
    </location>
</feature>
<keyword evidence="9" id="KW-1133">Transmembrane helix</keyword>
<dbReference type="PROSITE" id="PS50192">
    <property type="entry name" value="T_SNARE"/>
    <property type="match status" value="1"/>
</dbReference>
<keyword evidence="13" id="KW-0175">Coiled coil</keyword>
<dbReference type="GO" id="GO:0016192">
    <property type="term" value="P:vesicle-mediated transport"/>
    <property type="evidence" value="ECO:0007669"/>
    <property type="project" value="InterPro"/>
</dbReference>
<keyword evidence="7" id="KW-0732">Signal</keyword>
<accession>S7NZJ5</accession>
<evidence type="ECO:0000256" key="5">
    <source>
        <dbReference type="ARBA" id="ARBA00022692"/>
    </source>
</evidence>
<dbReference type="SUPFAM" id="SSF47661">
    <property type="entry name" value="t-snare proteins"/>
    <property type="match status" value="1"/>
</dbReference>
<evidence type="ECO:0000256" key="9">
    <source>
        <dbReference type="ARBA" id="ARBA00022989"/>
    </source>
</evidence>
<evidence type="ECO:0000256" key="14">
    <source>
        <dbReference type="ARBA" id="ARBA00023136"/>
    </source>
</evidence>
<dbReference type="SMART" id="SM00397">
    <property type="entry name" value="t_SNARE"/>
    <property type="match status" value="1"/>
</dbReference>
<dbReference type="EMBL" id="KE161334">
    <property type="protein sequence ID" value="EPQ03233.1"/>
    <property type="molecule type" value="Genomic_DNA"/>
</dbReference>
<keyword evidence="8" id="KW-0256">Endoplasmic reticulum</keyword>
<dbReference type="GO" id="GO:0005484">
    <property type="term" value="F:SNAP receptor activity"/>
    <property type="evidence" value="ECO:0007669"/>
    <property type="project" value="InterPro"/>
</dbReference>
<evidence type="ECO:0000256" key="4">
    <source>
        <dbReference type="ARBA" id="ARBA00010676"/>
    </source>
</evidence>
<dbReference type="InterPro" id="IPR006011">
    <property type="entry name" value="Syntaxin_N"/>
</dbReference>
<dbReference type="InterPro" id="IPR024548">
    <property type="entry name" value="Cu2_monoox_C"/>
</dbReference>
<keyword evidence="14" id="KW-0472">Membrane</keyword>
<dbReference type="InterPro" id="IPR000323">
    <property type="entry name" value="Cu2_ascorb_mOase_N"/>
</dbReference>
<proteinExistence type="inferred from homology"/>
<dbReference type="CDD" id="cd15875">
    <property type="entry name" value="SNARE_syntaxin7"/>
    <property type="match status" value="1"/>
</dbReference>
<dbReference type="InterPro" id="IPR008977">
    <property type="entry name" value="PHM/PNGase_F_dom_sf"/>
</dbReference>
<reference evidence="21 22" key="1">
    <citation type="journal article" date="2013" name="Nat. Commun.">
        <title>Genome analysis reveals insights into physiology and longevity of the Brandt's bat Myotis brandtii.</title>
        <authorList>
            <person name="Seim I."/>
            <person name="Fang X."/>
            <person name="Xiong Z."/>
            <person name="Lobanov A.V."/>
            <person name="Huang Z."/>
            <person name="Ma S."/>
            <person name="Feng Y."/>
            <person name="Turanov A.A."/>
            <person name="Zhu Y."/>
            <person name="Lenz T.L."/>
            <person name="Gerashchenko M.V."/>
            <person name="Fan D."/>
            <person name="Hee Yim S."/>
            <person name="Yao X."/>
            <person name="Jordan D."/>
            <person name="Xiong Y."/>
            <person name="Ma Y."/>
            <person name="Lyapunov A.N."/>
            <person name="Chen G."/>
            <person name="Kulakova O.I."/>
            <person name="Sun Y."/>
            <person name="Lee S.G."/>
            <person name="Bronson R.T."/>
            <person name="Moskalev A.A."/>
            <person name="Sunyaev S.R."/>
            <person name="Zhang G."/>
            <person name="Krogh A."/>
            <person name="Wang J."/>
            <person name="Gladyshev V.N."/>
        </authorList>
    </citation>
    <scope>NUCLEOTIDE SEQUENCE [LARGE SCALE GENOMIC DNA]</scope>
</reference>
<dbReference type="InterPro" id="IPR000945">
    <property type="entry name" value="DBH-like"/>
</dbReference>
<dbReference type="PANTHER" id="PTHR10157:SF28">
    <property type="entry name" value="DBH-LIKE MONOOXYGENASE PROTEIN 1"/>
    <property type="match status" value="1"/>
</dbReference>
<dbReference type="eggNOG" id="KOG3568">
    <property type="taxonomic scope" value="Eukaryota"/>
</dbReference>
<dbReference type="InterPro" id="IPR045266">
    <property type="entry name" value="DOH_DOMON"/>
</dbReference>
<comment type="similarity">
    <text evidence="3 19">Belongs to the syntaxin family.</text>
</comment>
<dbReference type="InterPro" id="IPR005018">
    <property type="entry name" value="DOMON_domain"/>
</dbReference>
<evidence type="ECO:0000256" key="7">
    <source>
        <dbReference type="ARBA" id="ARBA00022729"/>
    </source>
</evidence>
<evidence type="ECO:0000259" key="20">
    <source>
        <dbReference type="PROSITE" id="PS50192"/>
    </source>
</evidence>
<evidence type="ECO:0000256" key="16">
    <source>
        <dbReference type="ARBA" id="ARBA00023180"/>
    </source>
</evidence>
<evidence type="ECO:0000256" key="3">
    <source>
        <dbReference type="ARBA" id="ARBA00009063"/>
    </source>
</evidence>
<evidence type="ECO:0000256" key="18">
    <source>
        <dbReference type="ARBA" id="ARBA00080850"/>
    </source>
</evidence>
<comment type="cofactor">
    <cofactor evidence="1">
        <name>Cu(2+)</name>
        <dbReference type="ChEBI" id="CHEBI:29036"/>
    </cofactor>
</comment>
<keyword evidence="12 21" id="KW-0503">Monooxygenase</keyword>
<keyword evidence="15" id="KW-1015">Disulfide bond</keyword>
<evidence type="ECO:0000256" key="6">
    <source>
        <dbReference type="ARBA" id="ARBA00022723"/>
    </source>
</evidence>
<keyword evidence="10" id="KW-0560">Oxidoreductase</keyword>
<dbReference type="GO" id="GO:0006589">
    <property type="term" value="P:octopamine biosynthetic process"/>
    <property type="evidence" value="ECO:0007669"/>
    <property type="project" value="TreeGrafter"/>
</dbReference>
<evidence type="ECO:0000256" key="8">
    <source>
        <dbReference type="ARBA" id="ARBA00022824"/>
    </source>
</evidence>
<dbReference type="Pfam" id="PF03712">
    <property type="entry name" value="Cu2_monoox_C"/>
    <property type="match status" value="1"/>
</dbReference>
<dbReference type="Gene3D" id="2.60.120.230">
    <property type="match status" value="1"/>
</dbReference>
<comment type="similarity">
    <text evidence="4">Belongs to the copper type II ascorbate-dependent monooxygenase family.</text>
</comment>
<dbReference type="PANTHER" id="PTHR10157">
    <property type="entry name" value="DOPAMINE BETA HYDROXYLASE RELATED"/>
    <property type="match status" value="1"/>
</dbReference>
<dbReference type="SUPFAM" id="SSF49742">
    <property type="entry name" value="PHM/PNGase F"/>
    <property type="match status" value="2"/>
</dbReference>
<dbReference type="FunFam" id="2.60.120.230:FF:000001">
    <property type="entry name" value="Monooxygenase, DBH-like 1"/>
    <property type="match status" value="1"/>
</dbReference>
<dbReference type="GO" id="GO:0004500">
    <property type="term" value="F:dopamine beta-monooxygenase activity"/>
    <property type="evidence" value="ECO:0007669"/>
    <property type="project" value="InterPro"/>
</dbReference>
<dbReference type="AlphaFoldDB" id="S7NZJ5"/>
<evidence type="ECO:0000256" key="13">
    <source>
        <dbReference type="ARBA" id="ARBA00023054"/>
    </source>
</evidence>
<keyword evidence="5" id="KW-0812">Transmembrane</keyword>
<dbReference type="InterPro" id="IPR000727">
    <property type="entry name" value="T_SNARE_dom"/>
</dbReference>
<evidence type="ECO:0000256" key="12">
    <source>
        <dbReference type="ARBA" id="ARBA00023033"/>
    </source>
</evidence>
<dbReference type="Gene3D" id="2.60.120.310">
    <property type="entry name" value="Copper type II, ascorbate-dependent monooxygenase, N-terminal domain"/>
    <property type="match status" value="1"/>
</dbReference>
<dbReference type="InterPro" id="IPR006012">
    <property type="entry name" value="Syntaxin/epimorphin_CS"/>
</dbReference>
<evidence type="ECO:0000256" key="17">
    <source>
        <dbReference type="ARBA" id="ARBA00069909"/>
    </source>
</evidence>
<dbReference type="GO" id="GO:0042421">
    <property type="term" value="P:norepinephrine biosynthetic process"/>
    <property type="evidence" value="ECO:0007669"/>
    <property type="project" value="TreeGrafter"/>
</dbReference>
<evidence type="ECO:0000256" key="1">
    <source>
        <dbReference type="ARBA" id="ARBA00001973"/>
    </source>
</evidence>
<keyword evidence="16" id="KW-0325">Glycoprotein</keyword>
<evidence type="ECO:0000313" key="21">
    <source>
        <dbReference type="EMBL" id="EPQ03233.1"/>
    </source>
</evidence>
<dbReference type="PRINTS" id="PR00767">
    <property type="entry name" value="DBMONOXGNASE"/>
</dbReference>
<dbReference type="InterPro" id="IPR028460">
    <property type="entry name" value="Tbh/DBH"/>
</dbReference>
<dbReference type="CDD" id="cd09631">
    <property type="entry name" value="DOMON_DOH"/>
    <property type="match status" value="1"/>
</dbReference>
<gene>
    <name evidence="21" type="ORF">D623_10035680</name>
</gene>
<dbReference type="GO" id="GO:0030667">
    <property type="term" value="C:secretory granule membrane"/>
    <property type="evidence" value="ECO:0007669"/>
    <property type="project" value="TreeGrafter"/>
</dbReference>
<evidence type="ECO:0000256" key="19">
    <source>
        <dbReference type="RuleBase" id="RU003858"/>
    </source>
</evidence>
<dbReference type="SMART" id="SM00503">
    <property type="entry name" value="SynN"/>
    <property type="match status" value="1"/>
</dbReference>
<dbReference type="InterPro" id="IPR010989">
    <property type="entry name" value="SNARE"/>
</dbReference>
<evidence type="ECO:0000256" key="2">
    <source>
        <dbReference type="ARBA" id="ARBA00004115"/>
    </source>
</evidence>
<dbReference type="InterPro" id="IPR036939">
    <property type="entry name" value="Cu2_ascorb_mOase_N_sf"/>
</dbReference>
<dbReference type="GO" id="GO:0005507">
    <property type="term" value="F:copper ion binding"/>
    <property type="evidence" value="ECO:0007669"/>
    <property type="project" value="InterPro"/>
</dbReference>
<dbReference type="FunFam" id="2.60.120.310:FF:000002">
    <property type="entry name" value="DBH-like monooxygenase protein 1"/>
    <property type="match status" value="1"/>
</dbReference>
<dbReference type="GO" id="GO:0042420">
    <property type="term" value="P:dopamine catabolic process"/>
    <property type="evidence" value="ECO:0007669"/>
    <property type="project" value="TreeGrafter"/>
</dbReference>
<dbReference type="PROSITE" id="PS00914">
    <property type="entry name" value="SYNTAXIN"/>
    <property type="match status" value="1"/>
</dbReference>
<dbReference type="Pfam" id="PF14523">
    <property type="entry name" value="Syntaxin_2"/>
    <property type="match status" value="1"/>
</dbReference>
<organism evidence="21 22">
    <name type="scientific">Myotis brandtii</name>
    <name type="common">Brandt's bat</name>
    <dbReference type="NCBI Taxonomy" id="109478"/>
    <lineage>
        <taxon>Eukaryota</taxon>
        <taxon>Metazoa</taxon>
        <taxon>Chordata</taxon>
        <taxon>Craniata</taxon>
        <taxon>Vertebrata</taxon>
        <taxon>Euteleostomi</taxon>
        <taxon>Mammalia</taxon>
        <taxon>Eutheria</taxon>
        <taxon>Laurasiatheria</taxon>
        <taxon>Chiroptera</taxon>
        <taxon>Yangochiroptera</taxon>
        <taxon>Vespertilionidae</taxon>
        <taxon>Myotis</taxon>
    </lineage>
</organism>
<evidence type="ECO:0000256" key="10">
    <source>
        <dbReference type="ARBA" id="ARBA00023002"/>
    </source>
</evidence>
<dbReference type="GO" id="GO:0006886">
    <property type="term" value="P:intracellular protein transport"/>
    <property type="evidence" value="ECO:0007669"/>
    <property type="project" value="InterPro"/>
</dbReference>
<comment type="subcellular location">
    <subcellularLocation>
        <location evidence="2">Endoplasmic reticulum membrane</location>
        <topology evidence="2">Single-pass type I membrane protein</topology>
    </subcellularLocation>
</comment>
<dbReference type="Pfam" id="PF01082">
    <property type="entry name" value="Cu2_monooxygen"/>
    <property type="match status" value="1"/>
</dbReference>
<dbReference type="GO" id="GO:0005789">
    <property type="term" value="C:endoplasmic reticulum membrane"/>
    <property type="evidence" value="ECO:0007669"/>
    <property type="project" value="UniProtKB-SubCell"/>
</dbReference>
<evidence type="ECO:0000313" key="22">
    <source>
        <dbReference type="Proteomes" id="UP000052978"/>
    </source>
</evidence>
<dbReference type="Gene3D" id="1.20.5.110">
    <property type="match status" value="1"/>
</dbReference>